<protein>
    <submittedName>
        <fullName evidence="2">Uncharacterized protein</fullName>
    </submittedName>
</protein>
<evidence type="ECO:0000313" key="3">
    <source>
        <dbReference type="Proteomes" id="UP000266841"/>
    </source>
</evidence>
<dbReference type="AlphaFoldDB" id="K0SUG7"/>
<dbReference type="EMBL" id="AGNL01009140">
    <property type="protein sequence ID" value="EJK70048.1"/>
    <property type="molecule type" value="Genomic_DNA"/>
</dbReference>
<organism evidence="2 3">
    <name type="scientific">Thalassiosira oceanica</name>
    <name type="common">Marine diatom</name>
    <dbReference type="NCBI Taxonomy" id="159749"/>
    <lineage>
        <taxon>Eukaryota</taxon>
        <taxon>Sar</taxon>
        <taxon>Stramenopiles</taxon>
        <taxon>Ochrophyta</taxon>
        <taxon>Bacillariophyta</taxon>
        <taxon>Coscinodiscophyceae</taxon>
        <taxon>Thalassiosirophycidae</taxon>
        <taxon>Thalassiosirales</taxon>
        <taxon>Thalassiosiraceae</taxon>
        <taxon>Thalassiosira</taxon>
    </lineage>
</organism>
<feature type="compositionally biased region" description="Basic and acidic residues" evidence="1">
    <location>
        <begin position="22"/>
        <end position="44"/>
    </location>
</feature>
<accession>K0SUG7</accession>
<comment type="caution">
    <text evidence="2">The sequence shown here is derived from an EMBL/GenBank/DDBJ whole genome shotgun (WGS) entry which is preliminary data.</text>
</comment>
<evidence type="ECO:0000256" key="1">
    <source>
        <dbReference type="SAM" id="MobiDB-lite"/>
    </source>
</evidence>
<reference evidence="2 3" key="1">
    <citation type="journal article" date="2012" name="Genome Biol.">
        <title>Genome and low-iron response of an oceanic diatom adapted to chronic iron limitation.</title>
        <authorList>
            <person name="Lommer M."/>
            <person name="Specht M."/>
            <person name="Roy A.S."/>
            <person name="Kraemer L."/>
            <person name="Andreson R."/>
            <person name="Gutowska M.A."/>
            <person name="Wolf J."/>
            <person name="Bergner S.V."/>
            <person name="Schilhabel M.B."/>
            <person name="Klostermeier U.C."/>
            <person name="Beiko R.G."/>
            <person name="Rosenstiel P."/>
            <person name="Hippler M."/>
            <person name="Laroche J."/>
        </authorList>
    </citation>
    <scope>NUCLEOTIDE SEQUENCE [LARGE SCALE GENOMIC DNA]</scope>
    <source>
        <strain evidence="2 3">CCMP1005</strain>
    </source>
</reference>
<evidence type="ECO:0000313" key="2">
    <source>
        <dbReference type="EMBL" id="EJK70048.1"/>
    </source>
</evidence>
<sequence>MTRCVHVVESSASRPACHLSSRLDETRGRERSMTEMGKGNDDAHVAGAYPDELPSLPEEIYYRYVRPFTPHRDRPALNKRTGSSRYYHGKRVDIDLDYLRKFGERGRYHGGIERAEDDMPAVFDLPFVEGTPGTSTFRIHFPKRDSPTLDDHRTTDPDEAVQILNTIRASWDEHISKIESPSARLQISLYQLFQFYEDTLQDRGAGGAPLDCTLLFPKDSPQQLIWTHYGLNPASGVGLHKTVPNSVFGNVIGVLVALAVTHELADLDEDQKKIFNGKSQVALCMAGKVCANCTDVSETSRSDISSVMIQLFLLELLISHIEDCGPVQKLRFAVGDRVECNMGYEQGWQRGKVNALWVHHPDQSFGQMLNPYEVLLDGAGGETERTIYAPGDTDQFIRLPMEFPPTRFVRGDTVIAMTEQGWVEGTIISQWEKNPVAQKWCPYLIEVEDGIVEGNIVSAPEDTDIFVRAVPDNFVPNQME</sequence>
<dbReference type="Proteomes" id="UP000266841">
    <property type="component" value="Unassembled WGS sequence"/>
</dbReference>
<gene>
    <name evidence="2" type="ORF">THAOC_08629</name>
</gene>
<dbReference type="OrthoDB" id="435382at2759"/>
<feature type="region of interest" description="Disordered" evidence="1">
    <location>
        <begin position="22"/>
        <end position="46"/>
    </location>
</feature>
<proteinExistence type="predicted"/>
<name>K0SUG7_THAOC</name>
<keyword evidence="3" id="KW-1185">Reference proteome</keyword>